<reference evidence="1" key="1">
    <citation type="submission" date="2023-07" db="EMBL/GenBank/DDBJ databases">
        <title>Sorghum-associated microbial communities from plants grown in Nebraska, USA.</title>
        <authorList>
            <person name="Schachtman D."/>
        </authorList>
    </citation>
    <scope>NUCLEOTIDE SEQUENCE</scope>
    <source>
        <strain evidence="1">DS3754</strain>
    </source>
</reference>
<evidence type="ECO:0000313" key="2">
    <source>
        <dbReference type="Proteomes" id="UP001242045"/>
    </source>
</evidence>
<dbReference type="EMBL" id="JAUSRD010000013">
    <property type="protein sequence ID" value="MDP9895669.1"/>
    <property type="molecule type" value="Genomic_DNA"/>
</dbReference>
<dbReference type="AlphaFoldDB" id="A0AAW8D5Z8"/>
<sequence>MTLKSGKRTGVTGILEVVPNKGPGPENQFIQLRPTLHGREADVLKAVTDLPAEIRTPKAAASELVRRGIDIPYSTLGSILRRLERKGALHLGRVKS</sequence>
<organism evidence="1 2">
    <name type="scientific">Variovorax boronicumulans</name>
    <dbReference type="NCBI Taxonomy" id="436515"/>
    <lineage>
        <taxon>Bacteria</taxon>
        <taxon>Pseudomonadati</taxon>
        <taxon>Pseudomonadota</taxon>
        <taxon>Betaproteobacteria</taxon>
        <taxon>Burkholderiales</taxon>
        <taxon>Comamonadaceae</taxon>
        <taxon>Variovorax</taxon>
    </lineage>
</organism>
<name>A0AAW8D5Z8_9BURK</name>
<evidence type="ECO:0000313" key="1">
    <source>
        <dbReference type="EMBL" id="MDP9895669.1"/>
    </source>
</evidence>
<dbReference type="Proteomes" id="UP001242045">
    <property type="component" value="Unassembled WGS sequence"/>
</dbReference>
<gene>
    <name evidence="1" type="ORF">J2W31_004796</name>
</gene>
<protein>
    <submittedName>
        <fullName evidence="1">Uncharacterized protein</fullName>
    </submittedName>
</protein>
<proteinExistence type="predicted"/>
<accession>A0AAW8D5Z8</accession>
<comment type="caution">
    <text evidence="1">The sequence shown here is derived from an EMBL/GenBank/DDBJ whole genome shotgun (WGS) entry which is preliminary data.</text>
</comment>
<dbReference type="RefSeq" id="WP_041942905.1">
    <property type="nucleotide sequence ID" value="NZ_JAUSRD010000013.1"/>
</dbReference>